<protein>
    <recommendedName>
        <fullName evidence="3">Four helix bundle protein</fullName>
    </recommendedName>
</protein>
<dbReference type="CDD" id="cd16377">
    <property type="entry name" value="23S_rRNA_IVP_like"/>
    <property type="match status" value="1"/>
</dbReference>
<dbReference type="SUPFAM" id="SSF158446">
    <property type="entry name" value="IVS-encoded protein-like"/>
    <property type="match status" value="1"/>
</dbReference>
<accession>A0A091BBV8</accession>
<dbReference type="PANTHER" id="PTHR38471:SF2">
    <property type="entry name" value="FOUR HELIX BUNDLE PROTEIN"/>
    <property type="match status" value="1"/>
</dbReference>
<evidence type="ECO:0008006" key="3">
    <source>
        <dbReference type="Google" id="ProtNLM"/>
    </source>
</evidence>
<evidence type="ECO:0000313" key="2">
    <source>
        <dbReference type="Proteomes" id="UP000029391"/>
    </source>
</evidence>
<gene>
    <name evidence="1" type="ORF">P873_11820</name>
</gene>
<dbReference type="AlphaFoldDB" id="A0A091BBV8"/>
<dbReference type="Proteomes" id="UP000029391">
    <property type="component" value="Unassembled WGS sequence"/>
</dbReference>
<dbReference type="Gene3D" id="1.20.1440.60">
    <property type="entry name" value="23S rRNA-intervening sequence"/>
    <property type="match status" value="1"/>
</dbReference>
<dbReference type="eggNOG" id="ENOG5032YWC">
    <property type="taxonomic scope" value="Bacteria"/>
</dbReference>
<dbReference type="STRING" id="1121013.GCA_000426365_02783"/>
<dbReference type="EMBL" id="AWXU01000039">
    <property type="protein sequence ID" value="KFN49246.1"/>
    <property type="molecule type" value="Genomic_DNA"/>
</dbReference>
<proteinExistence type="predicted"/>
<dbReference type="NCBIfam" id="TIGR02436">
    <property type="entry name" value="four helix bundle protein"/>
    <property type="match status" value="1"/>
</dbReference>
<reference evidence="1 2" key="1">
    <citation type="submission" date="2013-09" db="EMBL/GenBank/DDBJ databases">
        <title>Genome sequencing of Arenimonas composti.</title>
        <authorList>
            <person name="Chen F."/>
            <person name="Wang G."/>
        </authorList>
    </citation>
    <scope>NUCLEOTIDE SEQUENCE [LARGE SCALE GENOMIC DNA]</scope>
    <source>
        <strain evidence="1 2">TR7-09</strain>
    </source>
</reference>
<keyword evidence="2" id="KW-1185">Reference proteome</keyword>
<evidence type="ECO:0000313" key="1">
    <source>
        <dbReference type="EMBL" id="KFN49246.1"/>
    </source>
</evidence>
<name>A0A091BBV8_9GAMM</name>
<dbReference type="InterPro" id="IPR036583">
    <property type="entry name" value="23S_rRNA_IVS_sf"/>
</dbReference>
<organism evidence="1 2">
    <name type="scientific">Arenimonas composti TR7-09 = DSM 18010</name>
    <dbReference type="NCBI Taxonomy" id="1121013"/>
    <lineage>
        <taxon>Bacteria</taxon>
        <taxon>Pseudomonadati</taxon>
        <taxon>Pseudomonadota</taxon>
        <taxon>Gammaproteobacteria</taxon>
        <taxon>Lysobacterales</taxon>
        <taxon>Lysobacteraceae</taxon>
        <taxon>Arenimonas</taxon>
    </lineage>
</organism>
<sequence>MCGSGIVDHMHYRDAIIWQKAFDLAETCYRLAASLPPFERYGLRAQLTRAAVSVVSNIAEGWTRESRRDKANFLAIAQGSLAELHTQLLLAIRLGWLHEASTPSALGLVDETSRLLTTYRRRLRD</sequence>
<dbReference type="Pfam" id="PF05635">
    <property type="entry name" value="23S_rRNA_IVP"/>
    <property type="match status" value="1"/>
</dbReference>
<dbReference type="InterPro" id="IPR012657">
    <property type="entry name" value="23S_rRNA-intervening_sequence"/>
</dbReference>
<comment type="caution">
    <text evidence="1">The sequence shown here is derived from an EMBL/GenBank/DDBJ whole genome shotgun (WGS) entry which is preliminary data.</text>
</comment>
<dbReference type="PANTHER" id="PTHR38471">
    <property type="entry name" value="FOUR HELIX BUNDLE PROTEIN"/>
    <property type="match status" value="1"/>
</dbReference>